<accession>A0A0E9Q351</accession>
<dbReference type="AlphaFoldDB" id="A0A0E9Q351"/>
<sequence>MSHTTAHLIAFVVLGHMTFMKAQHTILFYFCKYLHRCFLVNR</sequence>
<protein>
    <submittedName>
        <fullName evidence="1">Uncharacterized protein</fullName>
    </submittedName>
</protein>
<dbReference type="EMBL" id="GBXM01097630">
    <property type="protein sequence ID" value="JAH10947.1"/>
    <property type="molecule type" value="Transcribed_RNA"/>
</dbReference>
<evidence type="ECO:0000313" key="1">
    <source>
        <dbReference type="EMBL" id="JAH10947.1"/>
    </source>
</evidence>
<reference evidence="1" key="1">
    <citation type="submission" date="2014-11" db="EMBL/GenBank/DDBJ databases">
        <authorList>
            <person name="Amaro Gonzalez C."/>
        </authorList>
    </citation>
    <scope>NUCLEOTIDE SEQUENCE</scope>
</reference>
<reference evidence="1" key="2">
    <citation type="journal article" date="2015" name="Fish Shellfish Immunol.">
        <title>Early steps in the European eel (Anguilla anguilla)-Vibrio vulnificus interaction in the gills: Role of the RtxA13 toxin.</title>
        <authorList>
            <person name="Callol A."/>
            <person name="Pajuelo D."/>
            <person name="Ebbesson L."/>
            <person name="Teles M."/>
            <person name="MacKenzie S."/>
            <person name="Amaro C."/>
        </authorList>
    </citation>
    <scope>NUCLEOTIDE SEQUENCE</scope>
</reference>
<name>A0A0E9Q351_ANGAN</name>
<organism evidence="1">
    <name type="scientific">Anguilla anguilla</name>
    <name type="common">European freshwater eel</name>
    <name type="synonym">Muraena anguilla</name>
    <dbReference type="NCBI Taxonomy" id="7936"/>
    <lineage>
        <taxon>Eukaryota</taxon>
        <taxon>Metazoa</taxon>
        <taxon>Chordata</taxon>
        <taxon>Craniata</taxon>
        <taxon>Vertebrata</taxon>
        <taxon>Euteleostomi</taxon>
        <taxon>Actinopterygii</taxon>
        <taxon>Neopterygii</taxon>
        <taxon>Teleostei</taxon>
        <taxon>Anguilliformes</taxon>
        <taxon>Anguillidae</taxon>
        <taxon>Anguilla</taxon>
    </lineage>
</organism>
<proteinExistence type="predicted"/>